<gene>
    <name evidence="4" type="ORF">H6A20_08980</name>
</gene>
<keyword evidence="1" id="KW-0479">Metal-binding</keyword>
<dbReference type="InterPro" id="IPR001303">
    <property type="entry name" value="Aldolase_II/adducin_N"/>
</dbReference>
<dbReference type="EMBL" id="JACJKS010000011">
    <property type="protein sequence ID" value="MBM6948782.1"/>
    <property type="molecule type" value="Genomic_DNA"/>
</dbReference>
<dbReference type="GO" id="GO:0016832">
    <property type="term" value="F:aldehyde-lyase activity"/>
    <property type="evidence" value="ECO:0007669"/>
    <property type="project" value="TreeGrafter"/>
</dbReference>
<evidence type="ECO:0000313" key="5">
    <source>
        <dbReference type="Proteomes" id="UP000705508"/>
    </source>
</evidence>
<reference evidence="4" key="1">
    <citation type="submission" date="2020-08" db="EMBL/GenBank/DDBJ databases">
        <authorList>
            <person name="Cejkova D."/>
            <person name="Kubasova T."/>
            <person name="Jahodarova E."/>
            <person name="Rychlik I."/>
        </authorList>
    </citation>
    <scope>NUCLEOTIDE SEQUENCE</scope>
    <source>
        <strain evidence="4">An582</strain>
    </source>
</reference>
<dbReference type="SUPFAM" id="SSF53639">
    <property type="entry name" value="AraD/HMP-PK domain-like"/>
    <property type="match status" value="1"/>
</dbReference>
<accession>A0A938XF26</accession>
<reference evidence="4" key="2">
    <citation type="journal article" date="2021" name="Sci. Rep.">
        <title>The distribution of antibiotic resistance genes in chicken gut microbiota commensals.</title>
        <authorList>
            <person name="Juricova H."/>
            <person name="Matiasovicova J."/>
            <person name="Kubasova T."/>
            <person name="Cejkova D."/>
            <person name="Rychlik I."/>
        </authorList>
    </citation>
    <scope>NUCLEOTIDE SEQUENCE</scope>
    <source>
        <strain evidence="4">An582</strain>
    </source>
</reference>
<protein>
    <submittedName>
        <fullName evidence="4">Class II aldolase/adducin family protein</fullName>
    </submittedName>
</protein>
<dbReference type="Pfam" id="PF00596">
    <property type="entry name" value="Aldolase_II"/>
    <property type="match status" value="1"/>
</dbReference>
<dbReference type="SMART" id="SM01007">
    <property type="entry name" value="Aldolase_II"/>
    <property type="match status" value="1"/>
</dbReference>
<dbReference type="GO" id="GO:0046872">
    <property type="term" value="F:metal ion binding"/>
    <property type="evidence" value="ECO:0007669"/>
    <property type="project" value="UniProtKB-KW"/>
</dbReference>
<keyword evidence="2" id="KW-0456">Lyase</keyword>
<organism evidence="4 5">
    <name type="scientific">Mordavella massiliensis</name>
    <dbReference type="NCBI Taxonomy" id="1871024"/>
    <lineage>
        <taxon>Bacteria</taxon>
        <taxon>Bacillati</taxon>
        <taxon>Bacillota</taxon>
        <taxon>Clostridia</taxon>
        <taxon>Eubacteriales</taxon>
        <taxon>Clostridiaceae</taxon>
        <taxon>Mordavella</taxon>
    </lineage>
</organism>
<evidence type="ECO:0000313" key="4">
    <source>
        <dbReference type="EMBL" id="MBM6948782.1"/>
    </source>
</evidence>
<evidence type="ECO:0000256" key="2">
    <source>
        <dbReference type="ARBA" id="ARBA00023239"/>
    </source>
</evidence>
<dbReference type="RefSeq" id="WP_204906781.1">
    <property type="nucleotide sequence ID" value="NZ_JACJKS010000011.1"/>
</dbReference>
<dbReference type="Gene3D" id="3.40.225.10">
    <property type="entry name" value="Class II aldolase/adducin N-terminal domain"/>
    <property type="match status" value="1"/>
</dbReference>
<evidence type="ECO:0000259" key="3">
    <source>
        <dbReference type="SMART" id="SM01007"/>
    </source>
</evidence>
<dbReference type="Proteomes" id="UP000705508">
    <property type="component" value="Unassembled WGS sequence"/>
</dbReference>
<dbReference type="InterPro" id="IPR050197">
    <property type="entry name" value="Aldolase_class_II_sugar_metab"/>
</dbReference>
<feature type="domain" description="Class II aldolase/adducin N-terminal" evidence="3">
    <location>
        <begin position="11"/>
        <end position="187"/>
    </location>
</feature>
<sequence length="217" mass="23821">MNRDKVKVAQIEVCETAKKMSSSGLVAGTWGNISARVDDEYMVITPSGMDYNKLFPEDMVVVNMKTFEYEGRLKPSVEVPVHAAVYLDRPAVNGIVHTHSTYALTMATARKPIPPICDDQVQILGGDVRVADYTMPGSKEMAESVVKALQDRDGALIANHGAITVGRTLAEAFTGSQVLEKTALIYINTQSIGGPVEISREDVEFFHDFFMTKYGQK</sequence>
<name>A0A938XF26_9CLOT</name>
<dbReference type="GO" id="GO:0019323">
    <property type="term" value="P:pentose catabolic process"/>
    <property type="evidence" value="ECO:0007669"/>
    <property type="project" value="TreeGrafter"/>
</dbReference>
<proteinExistence type="predicted"/>
<dbReference type="PANTHER" id="PTHR22789">
    <property type="entry name" value="FUCULOSE PHOSPHATE ALDOLASE"/>
    <property type="match status" value="1"/>
</dbReference>
<dbReference type="PANTHER" id="PTHR22789:SF0">
    <property type="entry name" value="3-OXO-TETRONATE 4-PHOSPHATE DECARBOXYLASE-RELATED"/>
    <property type="match status" value="1"/>
</dbReference>
<dbReference type="GO" id="GO:0005829">
    <property type="term" value="C:cytosol"/>
    <property type="evidence" value="ECO:0007669"/>
    <property type="project" value="TreeGrafter"/>
</dbReference>
<dbReference type="AlphaFoldDB" id="A0A938XF26"/>
<dbReference type="InterPro" id="IPR036409">
    <property type="entry name" value="Aldolase_II/adducin_N_sf"/>
</dbReference>
<comment type="caution">
    <text evidence="4">The sequence shown here is derived from an EMBL/GenBank/DDBJ whole genome shotgun (WGS) entry which is preliminary data.</text>
</comment>
<evidence type="ECO:0000256" key="1">
    <source>
        <dbReference type="ARBA" id="ARBA00022723"/>
    </source>
</evidence>